<sequence length="96" mass="9670">MASFCIFAVGLVVSGVAGAVFVIGAVLLSVDGCCCAKAIGERTDAVAKIAPAAAEVNNLPVIVNLPFILMGLFTSSGGATPLADHHRAGSLRKMVE</sequence>
<dbReference type="AlphaFoldDB" id="A0A7W7EK79"/>
<evidence type="ECO:0000313" key="1">
    <source>
        <dbReference type="EMBL" id="MBB4568560.1"/>
    </source>
</evidence>
<dbReference type="EMBL" id="JACIIG010000005">
    <property type="protein sequence ID" value="MBB4568560.1"/>
    <property type="molecule type" value="Genomic_DNA"/>
</dbReference>
<accession>A0A7W7EK79</accession>
<evidence type="ECO:0000313" key="2">
    <source>
        <dbReference type="Proteomes" id="UP000543836"/>
    </source>
</evidence>
<organism evidence="1 2">
    <name type="scientific">Rhizobium leucaenae</name>
    <dbReference type="NCBI Taxonomy" id="29450"/>
    <lineage>
        <taxon>Bacteria</taxon>
        <taxon>Pseudomonadati</taxon>
        <taxon>Pseudomonadota</taxon>
        <taxon>Alphaproteobacteria</taxon>
        <taxon>Hyphomicrobiales</taxon>
        <taxon>Rhizobiaceae</taxon>
        <taxon>Rhizobium/Agrobacterium group</taxon>
        <taxon>Rhizobium</taxon>
    </lineage>
</organism>
<protein>
    <submittedName>
        <fullName evidence="1">Uncharacterized protein</fullName>
    </submittedName>
</protein>
<reference evidence="1 2" key="1">
    <citation type="submission" date="2020-08" db="EMBL/GenBank/DDBJ databases">
        <title>Genomic Encyclopedia of Type Strains, Phase IV (KMG-V): Genome sequencing to study the core and pangenomes of soil and plant-associated prokaryotes.</title>
        <authorList>
            <person name="Whitman W."/>
        </authorList>
    </citation>
    <scope>NUCLEOTIDE SEQUENCE [LARGE SCALE GENOMIC DNA]</scope>
    <source>
        <strain evidence="1 2">SEMIA 492</strain>
    </source>
</reference>
<keyword evidence="2" id="KW-1185">Reference proteome</keyword>
<proteinExistence type="predicted"/>
<comment type="caution">
    <text evidence="1">The sequence shown here is derived from an EMBL/GenBank/DDBJ whole genome shotgun (WGS) entry which is preliminary data.</text>
</comment>
<dbReference type="Proteomes" id="UP000543836">
    <property type="component" value="Unassembled WGS sequence"/>
</dbReference>
<gene>
    <name evidence="1" type="ORF">GGE60_002676</name>
</gene>
<name>A0A7W7EK79_9HYPH</name>